<name>A3JZT0_SAGS3</name>
<evidence type="ECO:0000313" key="2">
    <source>
        <dbReference type="EMBL" id="EBA09983.1"/>
    </source>
</evidence>
<dbReference type="eggNOG" id="COG5485">
    <property type="taxonomic scope" value="Bacteria"/>
</dbReference>
<sequence length="320" mass="35112">MMGFDPRFRDFPDYLRAAGREIWEGRTLGAGLATFYHPAIVQRDARGVLQGTDALWASGLAELHAMPDRRLLTEDVICSGSDKRGMLGSTRMVAMGRHIGDGPWGPASGARLRYRVMADHFAKAGRISDEWQVVDTAALLSQAGQDVKTWARDRLDRADTPEPVFCPEVDVQGPYTGRGNDDSWGLALENVLERLMAGHLSVVPDQYDPACGLSYPGGQELRGHVAAERFWLGLRQAFPSAAFAVHHRIGEETPMLPPRAALRWSLTGRHDGWGAFGPPTGATVHVMGISHAEFGPEGLRREWTLYDSAAIWMQILAAEG</sequence>
<dbReference type="Pfam" id="PF07366">
    <property type="entry name" value="SnoaL"/>
    <property type="match status" value="1"/>
</dbReference>
<accession>A3JZT0</accession>
<evidence type="ECO:0000259" key="1">
    <source>
        <dbReference type="Pfam" id="PF12680"/>
    </source>
</evidence>
<evidence type="ECO:0000313" key="3">
    <source>
        <dbReference type="Proteomes" id="UP000005713"/>
    </source>
</evidence>
<dbReference type="AlphaFoldDB" id="A3JZT0"/>
<dbReference type="SUPFAM" id="SSF54427">
    <property type="entry name" value="NTF2-like"/>
    <property type="match status" value="2"/>
</dbReference>
<gene>
    <name evidence="2" type="ORF">SSE37_09243</name>
</gene>
<dbReference type="EMBL" id="AAYA01000002">
    <property type="protein sequence ID" value="EBA09983.1"/>
    <property type="molecule type" value="Genomic_DNA"/>
</dbReference>
<dbReference type="InterPro" id="IPR032710">
    <property type="entry name" value="NTF2-like_dom_sf"/>
</dbReference>
<dbReference type="OrthoDB" id="2769928at2"/>
<protein>
    <recommendedName>
        <fullName evidence="1">SnoaL-like domain-containing protein</fullName>
    </recommendedName>
</protein>
<reference evidence="2 3" key="1">
    <citation type="submission" date="2006-06" db="EMBL/GenBank/DDBJ databases">
        <authorList>
            <person name="Moran M.A."/>
            <person name="Ferriera S."/>
            <person name="Johnson J."/>
            <person name="Kravitz S."/>
            <person name="Beeson K."/>
            <person name="Sutton G."/>
            <person name="Rogers Y.-H."/>
            <person name="Friedman R."/>
            <person name="Frazier M."/>
            <person name="Venter J.C."/>
        </authorList>
    </citation>
    <scope>NUCLEOTIDE SEQUENCE [LARGE SCALE GENOMIC DNA]</scope>
    <source>
        <strain evidence="2 3">E-37</strain>
    </source>
</reference>
<organism evidence="2 3">
    <name type="scientific">Sagittula stellata (strain ATCC 700073 / DSM 11524 / E-37)</name>
    <dbReference type="NCBI Taxonomy" id="388399"/>
    <lineage>
        <taxon>Bacteria</taxon>
        <taxon>Pseudomonadati</taxon>
        <taxon>Pseudomonadota</taxon>
        <taxon>Alphaproteobacteria</taxon>
        <taxon>Rhodobacterales</taxon>
        <taxon>Roseobacteraceae</taxon>
        <taxon>Sagittula</taxon>
    </lineage>
</organism>
<dbReference type="GO" id="GO:0030638">
    <property type="term" value="P:polyketide metabolic process"/>
    <property type="evidence" value="ECO:0007669"/>
    <property type="project" value="InterPro"/>
</dbReference>
<feature type="domain" description="SnoaL-like" evidence="1">
    <location>
        <begin position="190"/>
        <end position="296"/>
    </location>
</feature>
<comment type="caution">
    <text evidence="2">The sequence shown here is derived from an EMBL/GenBank/DDBJ whole genome shotgun (WGS) entry which is preliminary data.</text>
</comment>
<dbReference type="Pfam" id="PF12680">
    <property type="entry name" value="SnoaL_2"/>
    <property type="match status" value="1"/>
</dbReference>
<dbReference type="RefSeq" id="WP_005856355.1">
    <property type="nucleotide sequence ID" value="NZ_AAYA01000002.1"/>
</dbReference>
<dbReference type="InterPro" id="IPR009959">
    <property type="entry name" value="Cyclase_SnoaL-like"/>
</dbReference>
<dbReference type="Gene3D" id="3.10.450.50">
    <property type="match status" value="2"/>
</dbReference>
<dbReference type="Proteomes" id="UP000005713">
    <property type="component" value="Unassembled WGS sequence"/>
</dbReference>
<dbReference type="InterPro" id="IPR037401">
    <property type="entry name" value="SnoaL-like"/>
</dbReference>
<keyword evidence="3" id="KW-1185">Reference proteome</keyword>
<proteinExistence type="predicted"/>